<keyword evidence="3 8" id="KW-0812">Transmembrane</keyword>
<reference evidence="11" key="2">
    <citation type="submission" date="2025-09" db="UniProtKB">
        <authorList>
            <consortium name="Ensembl"/>
        </authorList>
    </citation>
    <scope>IDENTIFICATION</scope>
</reference>
<keyword evidence="12" id="KW-1185">Reference proteome</keyword>
<dbReference type="PANTHER" id="PTHR35578:SF6">
    <property type="entry name" value="PROLINE-RICH TRANSMEMBRANE PROTEIN 4"/>
    <property type="match status" value="1"/>
</dbReference>
<proteinExistence type="predicted"/>
<feature type="chain" id="PRO_5018782814" evidence="9">
    <location>
        <begin position="19"/>
        <end position="828"/>
    </location>
</feature>
<name>A0A3Q1F511_9TELE</name>
<evidence type="ECO:0000256" key="8">
    <source>
        <dbReference type="SAM" id="Phobius"/>
    </source>
</evidence>
<dbReference type="PANTHER" id="PTHR35578">
    <property type="entry name" value="PROLINE-RICH TRANSMEMBRANE PROTEIN 4-RELATED"/>
    <property type="match status" value="1"/>
</dbReference>
<comment type="subcellular location">
    <subcellularLocation>
        <location evidence="1">Membrane</location>
        <topology evidence="1">Multi-pass membrane protein</topology>
    </subcellularLocation>
</comment>
<dbReference type="GeneTree" id="ENSGT00730000111591"/>
<reference evidence="11" key="1">
    <citation type="submission" date="2025-08" db="UniProtKB">
        <authorList>
            <consortium name="Ensembl"/>
        </authorList>
    </citation>
    <scope>IDENTIFICATION</scope>
</reference>
<evidence type="ECO:0000256" key="4">
    <source>
        <dbReference type="ARBA" id="ARBA00022729"/>
    </source>
</evidence>
<feature type="region of interest" description="Disordered" evidence="7">
    <location>
        <begin position="665"/>
        <end position="684"/>
    </location>
</feature>
<dbReference type="AlphaFoldDB" id="A0A3Q1F511"/>
<accession>A0A3Q1F511</accession>
<dbReference type="Ensembl" id="ENSAPOT00000020825.1">
    <property type="protein sequence ID" value="ENSAPOP00000012821.1"/>
    <property type="gene ID" value="ENSAPOG00000015550.1"/>
</dbReference>
<keyword evidence="5 8" id="KW-1133">Transmembrane helix</keyword>
<keyword evidence="2" id="KW-0597">Phosphoprotein</keyword>
<feature type="region of interest" description="Disordered" evidence="7">
    <location>
        <begin position="591"/>
        <end position="616"/>
    </location>
</feature>
<keyword evidence="4 9" id="KW-0732">Signal</keyword>
<evidence type="ECO:0000256" key="5">
    <source>
        <dbReference type="ARBA" id="ARBA00022989"/>
    </source>
</evidence>
<organism evidence="11 12">
    <name type="scientific">Acanthochromis polyacanthus</name>
    <name type="common">spiny chromis</name>
    <dbReference type="NCBI Taxonomy" id="80966"/>
    <lineage>
        <taxon>Eukaryota</taxon>
        <taxon>Metazoa</taxon>
        <taxon>Chordata</taxon>
        <taxon>Craniata</taxon>
        <taxon>Vertebrata</taxon>
        <taxon>Euteleostomi</taxon>
        <taxon>Actinopterygii</taxon>
        <taxon>Neopterygii</taxon>
        <taxon>Teleostei</taxon>
        <taxon>Neoteleostei</taxon>
        <taxon>Acanthomorphata</taxon>
        <taxon>Ovalentaria</taxon>
        <taxon>Pomacentridae</taxon>
        <taxon>Acanthochromis</taxon>
    </lineage>
</organism>
<keyword evidence="6 8" id="KW-0472">Membrane</keyword>
<evidence type="ECO:0000256" key="3">
    <source>
        <dbReference type="ARBA" id="ARBA00022692"/>
    </source>
</evidence>
<evidence type="ECO:0000256" key="2">
    <source>
        <dbReference type="ARBA" id="ARBA00022553"/>
    </source>
</evidence>
<feature type="signal peptide" evidence="9">
    <location>
        <begin position="1"/>
        <end position="18"/>
    </location>
</feature>
<feature type="transmembrane region" description="Helical" evidence="8">
    <location>
        <begin position="381"/>
        <end position="399"/>
    </location>
</feature>
<protein>
    <submittedName>
        <fullName evidence="11">Proline rich transmembrane protein 4a</fullName>
    </submittedName>
</protein>
<feature type="transmembrane region" description="Helical" evidence="8">
    <location>
        <begin position="406"/>
        <end position="428"/>
    </location>
</feature>
<feature type="domain" description="Proline-rich transmembrane protein 3/4" evidence="10">
    <location>
        <begin position="293"/>
        <end position="571"/>
    </location>
</feature>
<feature type="transmembrane region" description="Helical" evidence="8">
    <location>
        <begin position="309"/>
        <end position="330"/>
    </location>
</feature>
<evidence type="ECO:0000259" key="10">
    <source>
        <dbReference type="Pfam" id="PF25987"/>
    </source>
</evidence>
<evidence type="ECO:0000256" key="7">
    <source>
        <dbReference type="SAM" id="MobiDB-lite"/>
    </source>
</evidence>
<dbReference type="Proteomes" id="UP000257200">
    <property type="component" value="Unplaced"/>
</dbReference>
<evidence type="ECO:0000256" key="1">
    <source>
        <dbReference type="ARBA" id="ARBA00004141"/>
    </source>
</evidence>
<evidence type="ECO:0000256" key="6">
    <source>
        <dbReference type="ARBA" id="ARBA00023136"/>
    </source>
</evidence>
<evidence type="ECO:0000313" key="12">
    <source>
        <dbReference type="Proteomes" id="UP000257200"/>
    </source>
</evidence>
<evidence type="ECO:0000313" key="11">
    <source>
        <dbReference type="Ensembl" id="ENSAPOP00000012821.1"/>
    </source>
</evidence>
<dbReference type="InterPro" id="IPR052836">
    <property type="entry name" value="PRRT_domain-containing"/>
</dbReference>
<sequence length="828" mass="89713">MVSLWNIYLLLPLSLPHSLHVIALTGENVRDTQQPDTDTAVQFLTQLSHGPHGSGNPMFGPDNADLMGLPLSLPLSSSEETDRQGVIGEYSDVQESTETSLLYPNEKELIISSPTGSAIEDVTLKERIQSTRSSSGSVPLNPTQKQTLKYHSAESNTASVLQSTQTGETQSTFPAFKTEMTESQLPFLLSGSLPSHTPEQKSTSLSSAGPGPDIYFIVLYYTCFIDDSKNDDLHHSKAGGTILQDGNMDTSVTPCKPSNQSWTPTYPDDLTPSEPLLPSLALSPAILVPLYSDWNSALATWGFAWEAHIYGLGSIFTAFGLISVVCLLGLPLRCPPGSPYFTLLHLFILAFAGIQAFCLLYDAYSYQDRLPAVVSLLLSELPLPCLISAFSLAFLLLSLPLPKPCLLLCMSLLHFVVSLGCVGIVQLFHSLPTVILLLPQGVFVCLTLFLSCSYLIFYCFTQVNTKHIYRLNDNGESGGSPEVVQPAVCPFAKVEDWDRAAGAAIGGSLCLLGCGGFQLYGILHALGFGGVDGYGFRPWPWWGYQVGCRICEIGVCLGLSLIGTHPLFCHSNSSIKTLTQPRPGTWSRLSCSSPSRGLTLPSQDGANSPVLSTHQSWSQGKQEKLVVCDVISKGQSEALPLCSIADPPGNGLNCVHKPSQTQNVLPLPTPPCPPRKPENSAQSQLSSLVHLGIETDSTVDLRPPSPIDLSRSIDQALFSESLFSHSIFGLPRLLHTSSSLSLSSPSQKTGKLRSHSWANRGQHFTQSSLPRAIPHLSYHRRYRTLSLASQDSQGESKQLEWDLAVQAEFVNVCRQIDALSVCSDTIEL</sequence>
<dbReference type="InterPro" id="IPR059081">
    <property type="entry name" value="PRRT3-4"/>
</dbReference>
<dbReference type="Pfam" id="PF25987">
    <property type="entry name" value="PRRT3"/>
    <property type="match status" value="1"/>
</dbReference>
<evidence type="ECO:0000256" key="9">
    <source>
        <dbReference type="SAM" id="SignalP"/>
    </source>
</evidence>
<feature type="transmembrane region" description="Helical" evidence="8">
    <location>
        <begin position="434"/>
        <end position="460"/>
    </location>
</feature>
<feature type="transmembrane region" description="Helical" evidence="8">
    <location>
        <begin position="342"/>
        <end position="361"/>
    </location>
</feature>